<dbReference type="AlphaFoldDB" id="A0A1B0DKV5"/>
<feature type="compositionally biased region" description="Polar residues" evidence="4">
    <location>
        <begin position="199"/>
        <end position="208"/>
    </location>
</feature>
<keyword evidence="6" id="KW-1185">Reference proteome</keyword>
<sequence length="379" mass="40956">MAPTRNCPGKCGACRMNINGKFAPGLQCSGGCGWYHAACTDPPTSEEDLIAVKSGRRDWMCDGCAARDRGAGDATKILNSSGASLSMVAMDLREDVGLLRTRCAGLESENNALRGLIETLSSRISALEEKFCRLDGPGGPSHSSPVSGRVTAWSAAGRERSGEWREDSRIGGLGTSRKELPPGVAGGLSSVPDGGSQPSGGRSNSPAGPQTDRTRRFGRPRQRMVIGCARNDNPLPTVPSYRWLFVTRLSRGVTCDQIRDYMAGKLTSRRRPRCINLIPPGNTERRSGCPGYLASLVTGGGSARVRGLIVPKCTLLNADRYEVSDTPVTQITQKSFSAVYPADRIKKWVTEEDLDELDKLMGEDREESDYDDEEHSIDK</sequence>
<dbReference type="VEuPathDB" id="VectorBase:PPAI008899"/>
<keyword evidence="2" id="KW-0863">Zinc-finger</keyword>
<protein>
    <submittedName>
        <fullName evidence="5">Uncharacterized protein</fullName>
    </submittedName>
</protein>
<evidence type="ECO:0000313" key="6">
    <source>
        <dbReference type="Proteomes" id="UP000092462"/>
    </source>
</evidence>
<keyword evidence="1" id="KW-0479">Metal-binding</keyword>
<accession>A0A1B0DKV5</accession>
<dbReference type="Proteomes" id="UP000092462">
    <property type="component" value="Unassembled WGS sequence"/>
</dbReference>
<feature type="region of interest" description="Disordered" evidence="4">
    <location>
        <begin position="356"/>
        <end position="379"/>
    </location>
</feature>
<dbReference type="PROSITE" id="PS01359">
    <property type="entry name" value="ZF_PHD_1"/>
    <property type="match status" value="1"/>
</dbReference>
<dbReference type="EMBL" id="AJVK01035773">
    <property type="status" value="NOT_ANNOTATED_CDS"/>
    <property type="molecule type" value="Genomic_DNA"/>
</dbReference>
<evidence type="ECO:0000256" key="2">
    <source>
        <dbReference type="ARBA" id="ARBA00022771"/>
    </source>
</evidence>
<dbReference type="Gene3D" id="3.30.40.10">
    <property type="entry name" value="Zinc/RING finger domain, C3HC4 (zinc finger)"/>
    <property type="match status" value="1"/>
</dbReference>
<evidence type="ECO:0000313" key="5">
    <source>
        <dbReference type="EnsemblMetazoa" id="PPAI008899-PA"/>
    </source>
</evidence>
<feature type="compositionally biased region" description="Acidic residues" evidence="4">
    <location>
        <begin position="364"/>
        <end position="379"/>
    </location>
</feature>
<proteinExistence type="predicted"/>
<evidence type="ECO:0000256" key="3">
    <source>
        <dbReference type="ARBA" id="ARBA00022833"/>
    </source>
</evidence>
<organism evidence="5 6">
    <name type="scientific">Phlebotomus papatasi</name>
    <name type="common">Sandfly</name>
    <dbReference type="NCBI Taxonomy" id="29031"/>
    <lineage>
        <taxon>Eukaryota</taxon>
        <taxon>Metazoa</taxon>
        <taxon>Ecdysozoa</taxon>
        <taxon>Arthropoda</taxon>
        <taxon>Hexapoda</taxon>
        <taxon>Insecta</taxon>
        <taxon>Pterygota</taxon>
        <taxon>Neoptera</taxon>
        <taxon>Endopterygota</taxon>
        <taxon>Diptera</taxon>
        <taxon>Nematocera</taxon>
        <taxon>Psychodoidea</taxon>
        <taxon>Psychodidae</taxon>
        <taxon>Phlebotomus</taxon>
        <taxon>Phlebotomus</taxon>
    </lineage>
</organism>
<evidence type="ECO:0000256" key="1">
    <source>
        <dbReference type="ARBA" id="ARBA00022723"/>
    </source>
</evidence>
<reference evidence="5" key="1">
    <citation type="submission" date="2022-08" db="UniProtKB">
        <authorList>
            <consortium name="EnsemblMetazoa"/>
        </authorList>
    </citation>
    <scope>IDENTIFICATION</scope>
    <source>
        <strain evidence="5">Israel</strain>
    </source>
</reference>
<dbReference type="InterPro" id="IPR011011">
    <property type="entry name" value="Znf_FYVE_PHD"/>
</dbReference>
<name>A0A1B0DKV5_PHLPP</name>
<dbReference type="CDD" id="cd15489">
    <property type="entry name" value="PHD_SF"/>
    <property type="match status" value="1"/>
</dbReference>
<evidence type="ECO:0000256" key="4">
    <source>
        <dbReference type="SAM" id="MobiDB-lite"/>
    </source>
</evidence>
<keyword evidence="3" id="KW-0862">Zinc</keyword>
<dbReference type="InterPro" id="IPR019786">
    <property type="entry name" value="Zinc_finger_PHD-type_CS"/>
</dbReference>
<dbReference type="GO" id="GO:0008270">
    <property type="term" value="F:zinc ion binding"/>
    <property type="evidence" value="ECO:0007669"/>
    <property type="project" value="UniProtKB-KW"/>
</dbReference>
<feature type="region of interest" description="Disordered" evidence="4">
    <location>
        <begin position="135"/>
        <end position="221"/>
    </location>
</feature>
<dbReference type="EMBL" id="AJVK01035774">
    <property type="status" value="NOT_ANNOTATED_CDS"/>
    <property type="molecule type" value="Genomic_DNA"/>
</dbReference>
<dbReference type="SUPFAM" id="SSF57903">
    <property type="entry name" value="FYVE/PHD zinc finger"/>
    <property type="match status" value="1"/>
</dbReference>
<feature type="compositionally biased region" description="Basic and acidic residues" evidence="4">
    <location>
        <begin position="157"/>
        <end position="169"/>
    </location>
</feature>
<dbReference type="InterPro" id="IPR013083">
    <property type="entry name" value="Znf_RING/FYVE/PHD"/>
</dbReference>
<dbReference type="EnsemblMetazoa" id="PPAI008899-RA">
    <property type="protein sequence ID" value="PPAI008899-PA"/>
    <property type="gene ID" value="PPAI008899"/>
</dbReference>